<accession>A0A1M6DCY3</accession>
<evidence type="ECO:0000259" key="1">
    <source>
        <dbReference type="Pfam" id="PF00535"/>
    </source>
</evidence>
<dbReference type="AlphaFoldDB" id="A0A1M6DCY3"/>
<dbReference type="PANTHER" id="PTHR43685">
    <property type="entry name" value="GLYCOSYLTRANSFERASE"/>
    <property type="match status" value="1"/>
</dbReference>
<evidence type="ECO:0000313" key="3">
    <source>
        <dbReference type="Proteomes" id="UP000184192"/>
    </source>
</evidence>
<dbReference type="GeneID" id="92711480"/>
<dbReference type="EMBL" id="FQZN01000006">
    <property type="protein sequence ID" value="SHI71147.1"/>
    <property type="molecule type" value="Genomic_DNA"/>
</dbReference>
<dbReference type="InterPro" id="IPR050834">
    <property type="entry name" value="Glycosyltransf_2"/>
</dbReference>
<dbReference type="Proteomes" id="UP000184192">
    <property type="component" value="Unassembled WGS sequence"/>
</dbReference>
<feature type="domain" description="Glycosyltransferase 2-like" evidence="1">
    <location>
        <begin position="10"/>
        <end position="153"/>
    </location>
</feature>
<evidence type="ECO:0000313" key="2">
    <source>
        <dbReference type="EMBL" id="SHI71147.1"/>
    </source>
</evidence>
<dbReference type="InterPro" id="IPR001173">
    <property type="entry name" value="Glyco_trans_2-like"/>
</dbReference>
<organism evidence="2 3">
    <name type="scientific">Bacteroides stercorirosoris</name>
    <dbReference type="NCBI Taxonomy" id="871324"/>
    <lineage>
        <taxon>Bacteria</taxon>
        <taxon>Pseudomonadati</taxon>
        <taxon>Bacteroidota</taxon>
        <taxon>Bacteroidia</taxon>
        <taxon>Bacteroidales</taxon>
        <taxon>Bacteroidaceae</taxon>
        <taxon>Bacteroides</taxon>
    </lineage>
</organism>
<dbReference type="GO" id="GO:0016740">
    <property type="term" value="F:transferase activity"/>
    <property type="evidence" value="ECO:0007669"/>
    <property type="project" value="UniProtKB-KW"/>
</dbReference>
<name>A0A1M6DCY3_9BACE</name>
<dbReference type="SUPFAM" id="SSF53448">
    <property type="entry name" value="Nucleotide-diphospho-sugar transferases"/>
    <property type="match status" value="1"/>
</dbReference>
<keyword evidence="3" id="KW-1185">Reference proteome</keyword>
<dbReference type="PANTHER" id="PTHR43685:SF2">
    <property type="entry name" value="GLYCOSYLTRANSFERASE 2-LIKE DOMAIN-CONTAINING PROTEIN"/>
    <property type="match status" value="1"/>
</dbReference>
<dbReference type="eggNOG" id="COG1216">
    <property type="taxonomic scope" value="Bacteria"/>
</dbReference>
<proteinExistence type="predicted"/>
<dbReference type="Pfam" id="PF00535">
    <property type="entry name" value="Glycos_transf_2"/>
    <property type="match status" value="1"/>
</dbReference>
<reference evidence="3" key="1">
    <citation type="submission" date="2016-11" db="EMBL/GenBank/DDBJ databases">
        <authorList>
            <person name="Varghese N."/>
            <person name="Submissions S."/>
        </authorList>
    </citation>
    <scope>NUCLEOTIDE SEQUENCE [LARGE SCALE GENOMIC DNA]</scope>
    <source>
        <strain evidence="3">DSM 26884</strain>
    </source>
</reference>
<dbReference type="InterPro" id="IPR029044">
    <property type="entry name" value="Nucleotide-diphossugar_trans"/>
</dbReference>
<dbReference type="Gene3D" id="3.90.550.10">
    <property type="entry name" value="Spore Coat Polysaccharide Biosynthesis Protein SpsA, Chain A"/>
    <property type="match status" value="1"/>
</dbReference>
<gene>
    <name evidence="2" type="ORF">SAMN05444350_10689</name>
</gene>
<protein>
    <submittedName>
        <fullName evidence="2">Glycosyl transferase family 2</fullName>
    </submittedName>
</protein>
<dbReference type="RefSeq" id="WP_051568826.1">
    <property type="nucleotide sequence ID" value="NZ_FQZN01000006.1"/>
</dbReference>
<keyword evidence="2" id="KW-0808">Transferase</keyword>
<sequence>MYDMKTPLVSVIVPNYNYAEYLPLRIDSILSQSFHDFELILLDDASSDNSVEVLKQYQEIDRRVSHVIVNEHNSGSPFKQWQKGIELAKGKYIWIAESDDYADASFLDKTVTLLEEYPMAVYCFTGSYIVDEIGNILDKDMDHWTKKQRNNPKKYKLFSGVDYVAGNLYWTNYVYNASGVLFRKASFLKLVDDRWSSMRYCGDWWFWTFLALQGDVIELYERLNYFRKHLNSVTVDSKQSDEAYAACMKECMNFTWAVEDCLSFSMYKRLLCYGNYYKMFRRQDIGDGIRKELLEKLNNRCCILKVAYYLERVNKALSGIFPLLNRIKAERCC</sequence>